<dbReference type="InterPro" id="IPR000847">
    <property type="entry name" value="LysR_HTH_N"/>
</dbReference>
<dbReference type="InterPro" id="IPR005119">
    <property type="entry name" value="LysR_subst-bd"/>
</dbReference>
<dbReference type="Proteomes" id="UP000244898">
    <property type="component" value="Unassembled WGS sequence"/>
</dbReference>
<evidence type="ECO:0000313" key="7">
    <source>
        <dbReference type="Proteomes" id="UP000244898"/>
    </source>
</evidence>
<sequence>MAKKSLVTRIGDADLRLLRIFKAVVDSGGLSAAETELNIGRSTISKHISDLETRLELVLCHRGPAGFSLTEEGARVLEAADELLAAVSRFRVEVNEIKENLAGTVRVALFDLCASNPEAHVARSISKFNDIAPAVQVELSLEPPTVIESQVIEGQLDLGIVPLNRPSESLDYSPIYGEHMFMYCGVGHPFFEADQDGISLDDVRASNYVGISVNSPNLRIGQQLKLRRSAKVQSEHALTILIMSGSYIGFLPDHLAEPFQARGLMRAVMPNELHYRTQFAIITRKRPEPTRITQVLRETLIADHQQEIAEQA</sequence>
<proteinExistence type="inferred from homology"/>
<dbReference type="Gene3D" id="3.40.190.290">
    <property type="match status" value="1"/>
</dbReference>
<dbReference type="SUPFAM" id="SSF46785">
    <property type="entry name" value="Winged helix' DNA-binding domain"/>
    <property type="match status" value="1"/>
</dbReference>
<dbReference type="PANTHER" id="PTHR30126">
    <property type="entry name" value="HTH-TYPE TRANSCRIPTIONAL REGULATOR"/>
    <property type="match status" value="1"/>
</dbReference>
<evidence type="ECO:0000259" key="5">
    <source>
        <dbReference type="PROSITE" id="PS50931"/>
    </source>
</evidence>
<keyword evidence="4" id="KW-0804">Transcription</keyword>
<name>A0A2R8CBT6_9RHOB</name>
<gene>
    <name evidence="6" type="primary">dmlR_6</name>
    <name evidence="6" type="ORF">TRM7615_03438</name>
</gene>
<evidence type="ECO:0000256" key="1">
    <source>
        <dbReference type="ARBA" id="ARBA00009437"/>
    </source>
</evidence>
<evidence type="ECO:0000313" key="6">
    <source>
        <dbReference type="EMBL" id="SPJ29914.1"/>
    </source>
</evidence>
<keyword evidence="3" id="KW-0238">DNA-binding</keyword>
<dbReference type="GO" id="GO:0000976">
    <property type="term" value="F:transcription cis-regulatory region binding"/>
    <property type="evidence" value="ECO:0007669"/>
    <property type="project" value="TreeGrafter"/>
</dbReference>
<evidence type="ECO:0000256" key="3">
    <source>
        <dbReference type="ARBA" id="ARBA00023125"/>
    </source>
</evidence>
<evidence type="ECO:0000256" key="4">
    <source>
        <dbReference type="ARBA" id="ARBA00023163"/>
    </source>
</evidence>
<evidence type="ECO:0000256" key="2">
    <source>
        <dbReference type="ARBA" id="ARBA00023015"/>
    </source>
</evidence>
<dbReference type="Gene3D" id="1.10.10.10">
    <property type="entry name" value="Winged helix-like DNA-binding domain superfamily/Winged helix DNA-binding domain"/>
    <property type="match status" value="1"/>
</dbReference>
<dbReference type="InterPro" id="IPR036390">
    <property type="entry name" value="WH_DNA-bd_sf"/>
</dbReference>
<protein>
    <submittedName>
        <fullName evidence="6">HTH-type transcriptional regulator DmlR</fullName>
    </submittedName>
</protein>
<dbReference type="OrthoDB" id="7506954at2"/>
<reference evidence="7" key="1">
    <citation type="submission" date="2018-03" db="EMBL/GenBank/DDBJ databases">
        <authorList>
            <person name="Rodrigo-Torres L."/>
            <person name="Arahal R. D."/>
            <person name="Lucena T."/>
        </authorList>
    </citation>
    <scope>NUCLEOTIDE SEQUENCE [LARGE SCALE GENOMIC DNA]</scope>
    <source>
        <strain evidence="7">CECT 7615</strain>
    </source>
</reference>
<dbReference type="Pfam" id="PF03466">
    <property type="entry name" value="LysR_substrate"/>
    <property type="match status" value="1"/>
</dbReference>
<keyword evidence="7" id="KW-1185">Reference proteome</keyword>
<dbReference type="AlphaFoldDB" id="A0A2R8CBT6"/>
<dbReference type="PROSITE" id="PS50931">
    <property type="entry name" value="HTH_LYSR"/>
    <property type="match status" value="1"/>
</dbReference>
<dbReference type="InterPro" id="IPR036388">
    <property type="entry name" value="WH-like_DNA-bd_sf"/>
</dbReference>
<feature type="domain" description="HTH lysR-type" evidence="5">
    <location>
        <begin position="14"/>
        <end position="70"/>
    </location>
</feature>
<dbReference type="PANTHER" id="PTHR30126:SF98">
    <property type="entry name" value="HTH-TYPE TRANSCRIPTIONAL ACTIVATOR BAUR"/>
    <property type="match status" value="1"/>
</dbReference>
<dbReference type="CDD" id="cd05466">
    <property type="entry name" value="PBP2_LTTR_substrate"/>
    <property type="match status" value="1"/>
</dbReference>
<dbReference type="Pfam" id="PF00126">
    <property type="entry name" value="HTH_1"/>
    <property type="match status" value="1"/>
</dbReference>
<accession>A0A2R8CBT6</accession>
<dbReference type="SUPFAM" id="SSF53850">
    <property type="entry name" value="Periplasmic binding protein-like II"/>
    <property type="match status" value="1"/>
</dbReference>
<keyword evidence="2" id="KW-0805">Transcription regulation</keyword>
<organism evidence="6 7">
    <name type="scientific">Falsiruegeria mediterranea M17</name>
    <dbReference type="NCBI Taxonomy" id="1200281"/>
    <lineage>
        <taxon>Bacteria</taxon>
        <taxon>Pseudomonadati</taxon>
        <taxon>Pseudomonadota</taxon>
        <taxon>Alphaproteobacteria</taxon>
        <taxon>Rhodobacterales</taxon>
        <taxon>Roseobacteraceae</taxon>
        <taxon>Falsiruegeria</taxon>
    </lineage>
</organism>
<dbReference type="GO" id="GO:0003700">
    <property type="term" value="F:DNA-binding transcription factor activity"/>
    <property type="evidence" value="ECO:0007669"/>
    <property type="project" value="InterPro"/>
</dbReference>
<dbReference type="RefSeq" id="WP_108789719.1">
    <property type="nucleotide sequence ID" value="NZ_ONZG01000009.1"/>
</dbReference>
<comment type="similarity">
    <text evidence="1">Belongs to the LysR transcriptional regulatory family.</text>
</comment>
<dbReference type="EMBL" id="ONZG01000009">
    <property type="protein sequence ID" value="SPJ29914.1"/>
    <property type="molecule type" value="Genomic_DNA"/>
</dbReference>